<gene>
    <name evidence="1" type="ORF">G7Z17_g11673</name>
</gene>
<keyword evidence="2" id="KW-1185">Reference proteome</keyword>
<dbReference type="EMBL" id="JAANBB010000457">
    <property type="protein sequence ID" value="KAF7542329.1"/>
    <property type="molecule type" value="Genomic_DNA"/>
</dbReference>
<dbReference type="AlphaFoldDB" id="A0A9P5H4M2"/>
<comment type="caution">
    <text evidence="1">The sequence shown here is derived from an EMBL/GenBank/DDBJ whole genome shotgun (WGS) entry which is preliminary data.</text>
</comment>
<sequence length="118" mass="12517">MGHDTGRLDPTGGRDLPGYLVAYPAPVSQLVITRVPWRSSAMRHEAEVPVADSPARIPKRLKQPQTSLAQPFIQWGTAVGGLLRQGEATARLDVSMPPHPAFSLAASVGGPTITISIT</sequence>
<name>A0A9P5H4M2_9HYPO</name>
<evidence type="ECO:0000313" key="1">
    <source>
        <dbReference type="EMBL" id="KAF7542329.1"/>
    </source>
</evidence>
<dbReference type="Proteomes" id="UP000722485">
    <property type="component" value="Unassembled WGS sequence"/>
</dbReference>
<proteinExistence type="predicted"/>
<accession>A0A9P5H4M2</accession>
<organism evidence="1 2">
    <name type="scientific">Cylindrodendrum hubeiense</name>
    <dbReference type="NCBI Taxonomy" id="595255"/>
    <lineage>
        <taxon>Eukaryota</taxon>
        <taxon>Fungi</taxon>
        <taxon>Dikarya</taxon>
        <taxon>Ascomycota</taxon>
        <taxon>Pezizomycotina</taxon>
        <taxon>Sordariomycetes</taxon>
        <taxon>Hypocreomycetidae</taxon>
        <taxon>Hypocreales</taxon>
        <taxon>Nectriaceae</taxon>
        <taxon>Cylindrodendrum</taxon>
    </lineage>
</organism>
<reference evidence="1" key="1">
    <citation type="submission" date="2020-03" db="EMBL/GenBank/DDBJ databases">
        <title>Draft Genome Sequence of Cylindrodendrum hubeiense.</title>
        <authorList>
            <person name="Buettner E."/>
            <person name="Kellner H."/>
        </authorList>
    </citation>
    <scope>NUCLEOTIDE SEQUENCE</scope>
    <source>
        <strain evidence="1">IHI 201604</strain>
    </source>
</reference>
<protein>
    <submittedName>
        <fullName evidence="1">Uncharacterized protein</fullName>
    </submittedName>
</protein>
<evidence type="ECO:0000313" key="2">
    <source>
        <dbReference type="Proteomes" id="UP000722485"/>
    </source>
</evidence>